<reference evidence="4 5" key="1">
    <citation type="journal article" date="2021" name="Sci. Rep.">
        <title>The genome of the diatom Chaetoceros tenuissimus carries an ancient integrated fragment of an extant virus.</title>
        <authorList>
            <person name="Hongo Y."/>
            <person name="Kimura K."/>
            <person name="Takaki Y."/>
            <person name="Yoshida Y."/>
            <person name="Baba S."/>
            <person name="Kobayashi G."/>
            <person name="Nagasaki K."/>
            <person name="Hano T."/>
            <person name="Tomaru Y."/>
        </authorList>
    </citation>
    <scope>NUCLEOTIDE SEQUENCE [LARGE SCALE GENOMIC DNA]</scope>
    <source>
        <strain evidence="4 5">NIES-3715</strain>
    </source>
</reference>
<feature type="compositionally biased region" description="Basic residues" evidence="1">
    <location>
        <begin position="366"/>
        <end position="377"/>
    </location>
</feature>
<feature type="compositionally biased region" description="Basic and acidic residues" evidence="1">
    <location>
        <begin position="170"/>
        <end position="222"/>
    </location>
</feature>
<feature type="compositionally biased region" description="Basic residues" evidence="1">
    <location>
        <begin position="390"/>
        <end position="418"/>
    </location>
</feature>
<feature type="region of interest" description="Disordered" evidence="1">
    <location>
        <begin position="451"/>
        <end position="474"/>
    </location>
</feature>
<feature type="compositionally biased region" description="Basic and acidic residues" evidence="1">
    <location>
        <begin position="336"/>
        <end position="349"/>
    </location>
</feature>
<dbReference type="GO" id="GO:0003677">
    <property type="term" value="F:DNA binding"/>
    <property type="evidence" value="ECO:0007669"/>
    <property type="project" value="InterPro"/>
</dbReference>
<feature type="domain" description="Nuclease associated modular" evidence="3">
    <location>
        <begin position="228"/>
        <end position="244"/>
    </location>
</feature>
<feature type="transmembrane region" description="Helical" evidence="2">
    <location>
        <begin position="9"/>
        <end position="27"/>
    </location>
</feature>
<sequence>MSNFGRQTTFLVQVTAYIILLGVYLSGNHHMNKFTDAFLLPQCSTSRTKNINKSQSFGLKCNKLVISSSQSRCFQQLPMFMTDETSIESSTTDETETTDIPMPTENGGFTHTTASRAKISAANKGKTPWNKGKTRSEEVKKRIAEGVRKRNREKFLKKLEDMGLTEEEYEAQKKEERRKKDAERRARRTEKGGYRPTEETKKKISKILKEKHAKGEIKKREYNGPFRKGFTHSEETKQKIRDSLKKKWAEDTEYATKMRKINAKSDSISARQKISNTLKEKWKDPEFREKMLKSMKGRKSSSSATSAKSREKISLAMKKKWQDAEYRKKAMKGMEKYRDSLPPRAEKPKPKPATTTNGVMAVTPMKKSKVKKKKRAAKSTVVVSSATAGVKKKKKKAAKKKAKKSTVKAVAKAKKKGPKPVAEKESKAPVNDDGDISRMREERRDLYDLLYGDEGDLGDDEEVESEESLPGVLDLDMLGQETFDDPIKNDEPKGLSSFFTGTAALDDENLDEFDPYNLDDY</sequence>
<dbReference type="Pfam" id="PF07460">
    <property type="entry name" value="NUMOD3"/>
    <property type="match status" value="3"/>
</dbReference>
<feature type="domain" description="Nuclease associated modular" evidence="3">
    <location>
        <begin position="192"/>
        <end position="208"/>
    </location>
</feature>
<dbReference type="PANTHER" id="PTHR34199">
    <property type="entry name" value="NUMOD3 MOTIF FAMILY PROTEIN, EXPRESSED"/>
    <property type="match status" value="1"/>
</dbReference>
<comment type="caution">
    <text evidence="4">The sequence shown here is derived from an EMBL/GenBank/DDBJ whole genome shotgun (WGS) entry which is preliminary data.</text>
</comment>
<feature type="region of interest" description="Disordered" evidence="1">
    <location>
        <begin position="336"/>
        <end position="439"/>
    </location>
</feature>
<protein>
    <recommendedName>
        <fullName evidence="3">Nuclease associated modular domain-containing protein</fullName>
    </recommendedName>
</protein>
<dbReference type="EMBL" id="BLLK01000060">
    <property type="protein sequence ID" value="GFH58012.1"/>
    <property type="molecule type" value="Genomic_DNA"/>
</dbReference>
<accession>A0AAD3D5U1</accession>
<organism evidence="4 5">
    <name type="scientific">Chaetoceros tenuissimus</name>
    <dbReference type="NCBI Taxonomy" id="426638"/>
    <lineage>
        <taxon>Eukaryota</taxon>
        <taxon>Sar</taxon>
        <taxon>Stramenopiles</taxon>
        <taxon>Ochrophyta</taxon>
        <taxon>Bacillariophyta</taxon>
        <taxon>Coscinodiscophyceae</taxon>
        <taxon>Chaetocerotophycidae</taxon>
        <taxon>Chaetocerotales</taxon>
        <taxon>Chaetocerotaceae</taxon>
        <taxon>Chaetoceros</taxon>
    </lineage>
</organism>
<dbReference type="PANTHER" id="PTHR34199:SF2">
    <property type="entry name" value="NUMOD3 MOTIF FAMILY PROTEIN, EXPRESSED"/>
    <property type="match status" value="1"/>
</dbReference>
<feature type="compositionally biased region" description="Acidic residues" evidence="1">
    <location>
        <begin position="451"/>
        <end position="467"/>
    </location>
</feature>
<name>A0AAD3D5U1_9STRA</name>
<evidence type="ECO:0000313" key="5">
    <source>
        <dbReference type="Proteomes" id="UP001054902"/>
    </source>
</evidence>
<feature type="domain" description="Nuclease associated modular" evidence="3">
    <location>
        <begin position="107"/>
        <end position="123"/>
    </location>
</feature>
<feature type="region of interest" description="Disordered" evidence="1">
    <location>
        <begin position="293"/>
        <end position="323"/>
    </location>
</feature>
<dbReference type="AlphaFoldDB" id="A0AAD3D5U1"/>
<keyword evidence="5" id="KW-1185">Reference proteome</keyword>
<feature type="region of interest" description="Disordered" evidence="1">
    <location>
        <begin position="85"/>
        <end position="140"/>
    </location>
</feature>
<evidence type="ECO:0000256" key="1">
    <source>
        <dbReference type="SAM" id="MobiDB-lite"/>
    </source>
</evidence>
<feature type="domain" description="Nuclease associated modular" evidence="3">
    <location>
        <begin position="131"/>
        <end position="147"/>
    </location>
</feature>
<keyword evidence="2" id="KW-0472">Membrane</keyword>
<dbReference type="InterPro" id="IPR003611">
    <property type="entry name" value="NUMOD3"/>
</dbReference>
<evidence type="ECO:0000313" key="4">
    <source>
        <dbReference type="EMBL" id="GFH58012.1"/>
    </source>
</evidence>
<feature type="region of interest" description="Disordered" evidence="1">
    <location>
        <begin position="167"/>
        <end position="238"/>
    </location>
</feature>
<keyword evidence="2" id="KW-1133">Transmembrane helix</keyword>
<feature type="compositionally biased region" description="Low complexity" evidence="1">
    <location>
        <begin position="378"/>
        <end position="389"/>
    </location>
</feature>
<dbReference type="Proteomes" id="UP001054902">
    <property type="component" value="Unassembled WGS sequence"/>
</dbReference>
<proteinExistence type="predicted"/>
<evidence type="ECO:0000256" key="2">
    <source>
        <dbReference type="SAM" id="Phobius"/>
    </source>
</evidence>
<evidence type="ECO:0000259" key="3">
    <source>
        <dbReference type="SMART" id="SM00496"/>
    </source>
</evidence>
<dbReference type="SMART" id="SM00496">
    <property type="entry name" value="IENR2"/>
    <property type="match status" value="4"/>
</dbReference>
<gene>
    <name evidence="4" type="ORF">CTEN210_14488</name>
</gene>
<keyword evidence="2" id="KW-0812">Transmembrane</keyword>